<feature type="transmembrane region" description="Helical" evidence="2">
    <location>
        <begin position="59"/>
        <end position="76"/>
    </location>
</feature>
<dbReference type="AlphaFoldDB" id="A0A0L0W9B6"/>
<dbReference type="Pfam" id="PF13519">
    <property type="entry name" value="VWA_2"/>
    <property type="match status" value="1"/>
</dbReference>
<dbReference type="RefSeq" id="WP_050355516.1">
    <property type="nucleotide sequence ID" value="NZ_LGSS01000009.1"/>
</dbReference>
<sequence length="602" mass="69090">MRFYSPLYFLFFLGLIPIILMYLLRKQHEEVIISSNYLWDKVLKDIEANKPWQKLRKNILMILQIIFFSIVVLVLAKPHILIGNEDVDNLILVLDTSASMQSKYDKDRNAFEFAKIEIEKIIDNKRPNTEVTLISMCNNPKTIIGNSKNKTMLKNKLSQIKVTSESENTEEAISLVKALSKDMKSYNIFFYTDKDIKTNNENIKVYNLSKPDANISIDALSHSTSEKNNTALVRVTNHSNKESRFELSLYGDEKIIDVQNVSVKPNESKEIYYENIDKNINILKAEADIDDRLKIDNTRYHVVNSSTMKKVLFIGNDNVFLEKAITINNNIELYKSKEKLNDDNLKGFDLYIFDGVLPKSLPKDGNILIFNPPKNDIFKISDINTQGNLKLNNDELFRYVNLDFSIKKAKTIDTPSWMTPIVTFEDKPVILKGEKQNQKYVLAGFDIHDTDLPLKMDFPIFIQNVMDYTLSLNKQDQTSILSGEKVKIDVTPTTKEVYIIKPEGEKTKIAPPFPLTPFADTGKVGVYTIEQKNEKGTLKNYFVSNVNTEKESRQNISEDKEISIKSKGKSEKSNSGKDLKNILLLIALIILAIEWVVYNRDN</sequence>
<protein>
    <recommendedName>
        <fullName evidence="7">VWFA domain-containing protein</fullName>
    </recommendedName>
</protein>
<evidence type="ECO:0000313" key="6">
    <source>
        <dbReference type="Proteomes" id="UP000037267"/>
    </source>
</evidence>
<gene>
    <name evidence="5" type="ORF">CLPU_9c00440</name>
</gene>
<name>A0A0L0W9B6_GOTPU</name>
<feature type="region of interest" description="Disordered" evidence="1">
    <location>
        <begin position="550"/>
        <end position="575"/>
    </location>
</feature>
<proteinExistence type="predicted"/>
<dbReference type="Gene3D" id="3.40.50.410">
    <property type="entry name" value="von Willebrand factor, type A domain"/>
    <property type="match status" value="1"/>
</dbReference>
<dbReference type="Proteomes" id="UP000037267">
    <property type="component" value="Unassembled WGS sequence"/>
</dbReference>
<evidence type="ECO:0000259" key="4">
    <source>
        <dbReference type="Pfam" id="PF13519"/>
    </source>
</evidence>
<organism evidence="5 6">
    <name type="scientific">Gottschalkia purinilytica</name>
    <name type="common">Clostridium purinilyticum</name>
    <dbReference type="NCBI Taxonomy" id="1503"/>
    <lineage>
        <taxon>Bacteria</taxon>
        <taxon>Bacillati</taxon>
        <taxon>Bacillota</taxon>
        <taxon>Tissierellia</taxon>
        <taxon>Tissierellales</taxon>
        <taxon>Gottschalkiaceae</taxon>
        <taxon>Gottschalkia</taxon>
    </lineage>
</organism>
<dbReference type="OrthoDB" id="9780136at2"/>
<comment type="caution">
    <text evidence="5">The sequence shown here is derived from an EMBL/GenBank/DDBJ whole genome shotgun (WGS) entry which is preliminary data.</text>
</comment>
<dbReference type="PANTHER" id="PTHR37464:SF1">
    <property type="entry name" value="BLL2463 PROTEIN"/>
    <property type="match status" value="1"/>
</dbReference>
<dbReference type="InterPro" id="IPR002035">
    <property type="entry name" value="VWF_A"/>
</dbReference>
<dbReference type="EMBL" id="LGSS01000009">
    <property type="protein sequence ID" value="KNF08148.1"/>
    <property type="molecule type" value="Genomic_DNA"/>
</dbReference>
<reference evidence="6" key="1">
    <citation type="submission" date="2015-07" db="EMBL/GenBank/DDBJ databases">
        <title>Draft genome sequence of the purine-degrading Gottschalkia purinilyticum DSM 1384 (formerly Clostridium purinilyticum).</title>
        <authorList>
            <person name="Poehlein A."/>
            <person name="Schiel-Bengelsdorf B."/>
            <person name="Bengelsdorf F.R."/>
            <person name="Daniel R."/>
            <person name="Duerre P."/>
        </authorList>
    </citation>
    <scope>NUCLEOTIDE SEQUENCE [LARGE SCALE GENOMIC DNA]</scope>
    <source>
        <strain evidence="6">DSM 1384</strain>
    </source>
</reference>
<evidence type="ECO:0000259" key="3">
    <source>
        <dbReference type="Pfam" id="PF07584"/>
    </source>
</evidence>
<dbReference type="SUPFAM" id="SSF53300">
    <property type="entry name" value="vWA-like"/>
    <property type="match status" value="1"/>
</dbReference>
<dbReference type="InterPro" id="IPR036465">
    <property type="entry name" value="vWFA_dom_sf"/>
</dbReference>
<keyword evidence="2" id="KW-0812">Transmembrane</keyword>
<evidence type="ECO:0008006" key="7">
    <source>
        <dbReference type="Google" id="ProtNLM"/>
    </source>
</evidence>
<keyword evidence="2" id="KW-0472">Membrane</keyword>
<accession>A0A0L0W9B6</accession>
<dbReference type="STRING" id="1503.CLPU_9c00440"/>
<keyword evidence="2" id="KW-1133">Transmembrane helix</keyword>
<evidence type="ECO:0000313" key="5">
    <source>
        <dbReference type="EMBL" id="KNF08148.1"/>
    </source>
</evidence>
<dbReference type="CDD" id="cd00198">
    <property type="entry name" value="vWFA"/>
    <property type="match status" value="1"/>
</dbReference>
<evidence type="ECO:0000256" key="2">
    <source>
        <dbReference type="SAM" id="Phobius"/>
    </source>
</evidence>
<feature type="transmembrane region" description="Helical" evidence="2">
    <location>
        <begin position="6"/>
        <end position="24"/>
    </location>
</feature>
<dbReference type="PANTHER" id="PTHR37464">
    <property type="entry name" value="BLL2463 PROTEIN"/>
    <property type="match status" value="1"/>
</dbReference>
<feature type="domain" description="VWFA" evidence="4">
    <location>
        <begin position="90"/>
        <end position="193"/>
    </location>
</feature>
<dbReference type="Pfam" id="PF07584">
    <property type="entry name" value="BatA"/>
    <property type="match status" value="1"/>
</dbReference>
<keyword evidence="6" id="KW-1185">Reference proteome</keyword>
<feature type="domain" description="Aerotolerance regulator N-terminal" evidence="3">
    <location>
        <begin position="1"/>
        <end position="78"/>
    </location>
</feature>
<dbReference type="InterPro" id="IPR024163">
    <property type="entry name" value="Aerotolerance_reg_N"/>
</dbReference>
<feature type="transmembrane region" description="Helical" evidence="2">
    <location>
        <begin position="579"/>
        <end position="598"/>
    </location>
</feature>
<evidence type="ECO:0000256" key="1">
    <source>
        <dbReference type="SAM" id="MobiDB-lite"/>
    </source>
</evidence>